<dbReference type="eggNOG" id="COG4399">
    <property type="taxonomic scope" value="Bacteria"/>
</dbReference>
<evidence type="ECO:0008006" key="9">
    <source>
        <dbReference type="Google" id="ProtNLM"/>
    </source>
</evidence>
<evidence type="ECO:0000256" key="5">
    <source>
        <dbReference type="ARBA" id="ARBA00023136"/>
    </source>
</evidence>
<dbReference type="Pfam" id="PF04286">
    <property type="entry name" value="DUF445"/>
    <property type="match status" value="1"/>
</dbReference>
<dbReference type="Proteomes" id="UP000044136">
    <property type="component" value="Unassembled WGS sequence"/>
</dbReference>
<accession>A0A078M4B1</accession>
<keyword evidence="5 6" id="KW-0472">Membrane</keyword>
<comment type="similarity">
    <text evidence="2">Belongs to the UPF0754 family.</text>
</comment>
<keyword evidence="4 6" id="KW-1133">Transmembrane helix</keyword>
<evidence type="ECO:0000256" key="3">
    <source>
        <dbReference type="ARBA" id="ARBA00022692"/>
    </source>
</evidence>
<evidence type="ECO:0000256" key="1">
    <source>
        <dbReference type="ARBA" id="ARBA00004308"/>
    </source>
</evidence>
<evidence type="ECO:0000313" key="7">
    <source>
        <dbReference type="EMBL" id="CEA01115.1"/>
    </source>
</evidence>
<evidence type="ECO:0000313" key="8">
    <source>
        <dbReference type="Proteomes" id="UP000044136"/>
    </source>
</evidence>
<dbReference type="PANTHER" id="PTHR35791:SF1">
    <property type="entry name" value="UPF0754 MEMBRANE PROTEIN YHEB"/>
    <property type="match status" value="1"/>
</dbReference>
<sequence length="376" mass="43295">MNPIIQVLLMALVGALIGGMTNTIAIKMLFRPYEAKYIFGKRLPFTPGVIPLRRDEASTKLGEIITGHLLTPEVFENKLRSPETDRLIMHFIDRQIETIETERLTPSYFLERLSAGLTDKIVDSFNDEIRTKVTEEGQKLYVRTIDDIMPDDALNAVDYKVSNLAYDINEKIIQYISSDKGFGDIYTMVDEFTENRGRLARSLKYVMTKESLTERVQSELLKLIRQEKMIDIETRVIEDEYGKLKESALSELVTDSDLDNILNSIIEVMQQKIDIREILNTPIIDFNREMFDRFKEKGKYTLKDNFIEYSGKNMSKIMNKLQLAEVIKKQIDSFEVSKLEELVMDVANKEFKMIMMLGYVLGGIVGTAQGILVLFF</sequence>
<name>A0A078M4B1_9STAP</name>
<dbReference type="EMBL" id="CCSE01000001">
    <property type="protein sequence ID" value="CEA01115.1"/>
    <property type="molecule type" value="Genomic_DNA"/>
</dbReference>
<dbReference type="RefSeq" id="WP_035809495.1">
    <property type="nucleotide sequence ID" value="NZ_CCSE01000001.1"/>
</dbReference>
<feature type="transmembrane region" description="Helical" evidence="6">
    <location>
        <begin position="353"/>
        <end position="375"/>
    </location>
</feature>
<dbReference type="OrthoDB" id="9787430at2"/>
<comment type="subcellular location">
    <subcellularLocation>
        <location evidence="1">Endomembrane system</location>
    </subcellularLocation>
</comment>
<reference evidence="7 8" key="1">
    <citation type="submission" date="2014-07" db="EMBL/GenBank/DDBJ databases">
        <authorList>
            <person name="Urmite Genomes Urmite Genomes"/>
        </authorList>
    </citation>
    <scope>NUCLEOTIDE SEQUENCE [LARGE SCALE GENOMIC DNA]</scope>
    <source>
        <strain evidence="7 8">13MG44_air</strain>
    </source>
</reference>
<dbReference type="GO" id="GO:0012505">
    <property type="term" value="C:endomembrane system"/>
    <property type="evidence" value="ECO:0007669"/>
    <property type="project" value="UniProtKB-SubCell"/>
</dbReference>
<dbReference type="AlphaFoldDB" id="A0A078M4B1"/>
<dbReference type="InterPro" id="IPR007383">
    <property type="entry name" value="DUF445"/>
</dbReference>
<evidence type="ECO:0000256" key="2">
    <source>
        <dbReference type="ARBA" id="ARBA00008053"/>
    </source>
</evidence>
<evidence type="ECO:0000256" key="6">
    <source>
        <dbReference type="SAM" id="Phobius"/>
    </source>
</evidence>
<proteinExistence type="inferred from homology"/>
<keyword evidence="8" id="KW-1185">Reference proteome</keyword>
<protein>
    <recommendedName>
        <fullName evidence="9">DUF445 domain-containing protein</fullName>
    </recommendedName>
</protein>
<gene>
    <name evidence="7" type="ORF">BN1048_01240</name>
</gene>
<keyword evidence="3 6" id="KW-0812">Transmembrane</keyword>
<evidence type="ECO:0000256" key="4">
    <source>
        <dbReference type="ARBA" id="ARBA00022989"/>
    </source>
</evidence>
<dbReference type="PANTHER" id="PTHR35791">
    <property type="entry name" value="UPF0754 MEMBRANE PROTEIN YHEB"/>
    <property type="match status" value="1"/>
</dbReference>
<dbReference type="HOGENOM" id="CLU_042384_0_0_9"/>
<dbReference type="STRING" id="1461582.BN1048_01240"/>
<organism evidence="7 8">
    <name type="scientific">Jeotgalicoccus saudimassiliensis</name>
    <dbReference type="NCBI Taxonomy" id="1461582"/>
    <lineage>
        <taxon>Bacteria</taxon>
        <taxon>Bacillati</taxon>
        <taxon>Bacillota</taxon>
        <taxon>Bacilli</taxon>
        <taxon>Bacillales</taxon>
        <taxon>Staphylococcaceae</taxon>
        <taxon>Jeotgalicoccus</taxon>
    </lineage>
</organism>